<accession>A0ABM9EV63</accession>
<sequence length="76" mass="9237">MQFLFEIIVEFIVEVVFEGFFHFLGSVFKFIKRFFQKLFKILPGKLNEHFLHNITPVHRNGGFFVPLFFKRLVLWN</sequence>
<name>A0ABM9EV63_9BACI</name>
<evidence type="ECO:0000313" key="1">
    <source>
        <dbReference type="EMBL" id="CAH2716036.1"/>
    </source>
</evidence>
<organism evidence="1 2">
    <name type="scientific">Neobacillus rhizosphaerae</name>
    <dbReference type="NCBI Taxonomy" id="2880965"/>
    <lineage>
        <taxon>Bacteria</taxon>
        <taxon>Bacillati</taxon>
        <taxon>Bacillota</taxon>
        <taxon>Bacilli</taxon>
        <taxon>Bacillales</taxon>
        <taxon>Bacillaceae</taxon>
        <taxon>Neobacillus</taxon>
    </lineage>
</organism>
<protein>
    <submittedName>
        <fullName evidence="1">Uncharacterized protein</fullName>
    </submittedName>
</protein>
<evidence type="ECO:0000313" key="2">
    <source>
        <dbReference type="Proteomes" id="UP000838308"/>
    </source>
</evidence>
<comment type="caution">
    <text evidence="1">The sequence shown here is derived from an EMBL/GenBank/DDBJ whole genome shotgun (WGS) entry which is preliminary data.</text>
</comment>
<dbReference type="RefSeq" id="WP_248736295.1">
    <property type="nucleotide sequence ID" value="NZ_CALBWS010000022.1"/>
</dbReference>
<gene>
    <name evidence="1" type="ORF">BACCIP111895_03220</name>
</gene>
<reference evidence="1" key="1">
    <citation type="submission" date="2022-04" db="EMBL/GenBank/DDBJ databases">
        <authorList>
            <person name="Criscuolo A."/>
        </authorList>
    </citation>
    <scope>NUCLEOTIDE SEQUENCE</scope>
    <source>
        <strain evidence="1">CIP111895</strain>
    </source>
</reference>
<proteinExistence type="predicted"/>
<dbReference type="Proteomes" id="UP000838308">
    <property type="component" value="Unassembled WGS sequence"/>
</dbReference>
<keyword evidence="2" id="KW-1185">Reference proteome</keyword>
<dbReference type="EMBL" id="CALBWS010000022">
    <property type="protein sequence ID" value="CAH2716036.1"/>
    <property type="molecule type" value="Genomic_DNA"/>
</dbReference>